<sequence length="55" mass="6214">MDQQSDRNQAPVPKDAREATDEQRRQEELLEHQGDDPAAPGSEQSHDQIADESTR</sequence>
<evidence type="ECO:0000313" key="3">
    <source>
        <dbReference type="Proteomes" id="UP000510682"/>
    </source>
</evidence>
<gene>
    <name evidence="2" type="ORF">H0P51_00760</name>
</gene>
<organism evidence="2 3">
    <name type="scientific">Mycobacterium vicinigordonae</name>
    <dbReference type="NCBI Taxonomy" id="1719132"/>
    <lineage>
        <taxon>Bacteria</taxon>
        <taxon>Bacillati</taxon>
        <taxon>Actinomycetota</taxon>
        <taxon>Actinomycetes</taxon>
        <taxon>Mycobacteriales</taxon>
        <taxon>Mycobacteriaceae</taxon>
        <taxon>Mycobacterium</taxon>
    </lineage>
</organism>
<evidence type="ECO:0000256" key="1">
    <source>
        <dbReference type="SAM" id="MobiDB-lite"/>
    </source>
</evidence>
<name>A0A7D6I7G4_9MYCO</name>
<protein>
    <submittedName>
        <fullName evidence="2">Uncharacterized protein</fullName>
    </submittedName>
</protein>
<dbReference type="AlphaFoldDB" id="A0A7D6I7G4"/>
<dbReference type="EMBL" id="CP059165">
    <property type="protein sequence ID" value="QLL07596.1"/>
    <property type="molecule type" value="Genomic_DNA"/>
</dbReference>
<evidence type="ECO:0000313" key="2">
    <source>
        <dbReference type="EMBL" id="QLL07596.1"/>
    </source>
</evidence>
<feature type="compositionally biased region" description="Basic and acidic residues" evidence="1">
    <location>
        <begin position="44"/>
        <end position="55"/>
    </location>
</feature>
<accession>A0A7D6I7G4</accession>
<keyword evidence="3" id="KW-1185">Reference proteome</keyword>
<feature type="region of interest" description="Disordered" evidence="1">
    <location>
        <begin position="1"/>
        <end position="55"/>
    </location>
</feature>
<proteinExistence type="predicted"/>
<reference evidence="2" key="1">
    <citation type="submission" date="2020-07" db="EMBL/GenBank/DDBJ databases">
        <title>Description of Mycobacterium gordonae subsp. intergordonae subsp.nov. and Mycobacterium gordonae subsp. gordonae subsp. nov.</title>
        <authorList>
            <person name="Huang H."/>
        </authorList>
    </citation>
    <scope>NUCLEOTIDE SEQUENCE [LARGE SCALE GENOMIC DNA]</scope>
    <source>
        <strain evidence="2">24T</strain>
    </source>
</reference>
<dbReference type="Proteomes" id="UP000510682">
    <property type="component" value="Chromosome"/>
</dbReference>
<dbReference type="KEGG" id="mgor:H0P51_00760"/>
<dbReference type="RefSeq" id="WP_180916169.1">
    <property type="nucleotide sequence ID" value="NZ_CP059165.1"/>
</dbReference>
<reference evidence="2" key="2">
    <citation type="submission" date="2020-07" db="EMBL/GenBank/DDBJ databases">
        <authorList>
            <person name="Yu X."/>
        </authorList>
    </citation>
    <scope>NUCLEOTIDE SEQUENCE [LARGE SCALE GENOMIC DNA]</scope>
    <source>
        <strain evidence="2">24T</strain>
    </source>
</reference>
<feature type="compositionally biased region" description="Basic and acidic residues" evidence="1">
    <location>
        <begin position="14"/>
        <end position="35"/>
    </location>
</feature>